<organism evidence="10 11">
    <name type="scientific">Truncatella angustata</name>
    <dbReference type="NCBI Taxonomy" id="152316"/>
    <lineage>
        <taxon>Eukaryota</taxon>
        <taxon>Fungi</taxon>
        <taxon>Dikarya</taxon>
        <taxon>Ascomycota</taxon>
        <taxon>Pezizomycotina</taxon>
        <taxon>Sordariomycetes</taxon>
        <taxon>Xylariomycetidae</taxon>
        <taxon>Amphisphaeriales</taxon>
        <taxon>Sporocadaceae</taxon>
        <taxon>Truncatella</taxon>
    </lineage>
</organism>
<feature type="transmembrane region" description="Helical" evidence="8">
    <location>
        <begin position="457"/>
        <end position="481"/>
    </location>
</feature>
<evidence type="ECO:0000313" key="10">
    <source>
        <dbReference type="EMBL" id="KAH6657965.1"/>
    </source>
</evidence>
<feature type="transmembrane region" description="Helical" evidence="8">
    <location>
        <begin position="79"/>
        <end position="104"/>
    </location>
</feature>
<dbReference type="OrthoDB" id="10062876at2759"/>
<proteinExistence type="predicted"/>
<evidence type="ECO:0000256" key="8">
    <source>
        <dbReference type="SAM" id="Phobius"/>
    </source>
</evidence>
<gene>
    <name evidence="10" type="ORF">BKA67DRAFT_514434</name>
</gene>
<feature type="transmembrane region" description="Helical" evidence="8">
    <location>
        <begin position="53"/>
        <end position="73"/>
    </location>
</feature>
<evidence type="ECO:0000256" key="1">
    <source>
        <dbReference type="ARBA" id="ARBA00004141"/>
    </source>
</evidence>
<comment type="caution">
    <text evidence="10">The sequence shown here is derived from an EMBL/GenBank/DDBJ whole genome shotgun (WGS) entry which is preliminary data.</text>
</comment>
<dbReference type="Gene3D" id="1.20.1740.10">
    <property type="entry name" value="Amino acid/polyamine transporter I"/>
    <property type="match status" value="1"/>
</dbReference>
<protein>
    <submittedName>
        <fullName evidence="10">AAT family amino acid transporter</fullName>
    </submittedName>
</protein>
<name>A0A9P9A2H6_9PEZI</name>
<keyword evidence="2" id="KW-0813">Transport</keyword>
<evidence type="ECO:0000256" key="4">
    <source>
        <dbReference type="ARBA" id="ARBA00022970"/>
    </source>
</evidence>
<keyword evidence="4" id="KW-0029">Amino-acid transport</keyword>
<dbReference type="InterPro" id="IPR050524">
    <property type="entry name" value="APC_YAT"/>
</dbReference>
<feature type="transmembrane region" description="Helical" evidence="8">
    <location>
        <begin position="419"/>
        <end position="436"/>
    </location>
</feature>
<dbReference type="GO" id="GO:0015171">
    <property type="term" value="F:amino acid transmembrane transporter activity"/>
    <property type="evidence" value="ECO:0007669"/>
    <property type="project" value="TreeGrafter"/>
</dbReference>
<dbReference type="Pfam" id="PF00324">
    <property type="entry name" value="AA_permease"/>
    <property type="match status" value="1"/>
</dbReference>
<evidence type="ECO:0000256" key="7">
    <source>
        <dbReference type="SAM" id="MobiDB-lite"/>
    </source>
</evidence>
<accession>A0A9P9A2H6</accession>
<feature type="transmembrane region" description="Helical" evidence="8">
    <location>
        <begin position="193"/>
        <end position="210"/>
    </location>
</feature>
<dbReference type="PANTHER" id="PTHR43341">
    <property type="entry name" value="AMINO ACID PERMEASE"/>
    <property type="match status" value="1"/>
</dbReference>
<dbReference type="EMBL" id="JAGPXC010000002">
    <property type="protein sequence ID" value="KAH6657965.1"/>
    <property type="molecule type" value="Genomic_DNA"/>
</dbReference>
<keyword evidence="5 8" id="KW-1133">Transmembrane helix</keyword>
<dbReference type="Proteomes" id="UP000758603">
    <property type="component" value="Unassembled WGS sequence"/>
</dbReference>
<feature type="domain" description="Amino acid permease/ SLC12A" evidence="9">
    <location>
        <begin position="51"/>
        <end position="511"/>
    </location>
</feature>
<sequence length="563" mass="62526">MTAISEIRNGGNGSDEKVVRPESLGDNAHEGLIPVSDNADQLQRHLGNRQIQLIAIGGTIGTALFVSIGGGLMEGGPGSLLIAFTLYSCLLGLVNNCLAEMVIYMPVSGSFVRMAGKWVDEAFGFMAGWNFFLYEACLIPYEISALNLLLTFWRDDIPAAAVCAACIVLYGLFNVVAVKYYGEAEFWLSSGKLLLLLMLFCFTFIVMVGGNPQHDAFGFRYWNNPGAFAEYVTTGPLGRFEGFLGALFSAAFTIVGPEYLGMVAGETERPRTYLKQGFKTMYWRFGAFFILGALCVGIILPYNDPQLENAGTGTADGSPYVIAMQNMGISVFPHIVNALMVTSIFSAGNAFTYCAMRSLYSMALDGHAPKVFAKCNKQGVPYWAFVFTMCFPCLSFLQVSNDTAQVVTWLANLTEAGQIIDYIVMTVTYIFFYRALQAQGIDRETLPYVGWWQPWSAYIGTVGMIIMVCIYGYTTFLPGWWDVGTFFSYYSMVFVAFVTYFGWKIFKRTKIVTATQADLVWDKPIIDAYENSLPDPPTSFREELLIMVRLSKRKHNDENNNSI</sequence>
<feature type="transmembrane region" description="Helical" evidence="8">
    <location>
        <begin position="242"/>
        <end position="260"/>
    </location>
</feature>
<keyword evidence="3 8" id="KW-0812">Transmembrane</keyword>
<evidence type="ECO:0000256" key="2">
    <source>
        <dbReference type="ARBA" id="ARBA00022448"/>
    </source>
</evidence>
<comment type="subcellular location">
    <subcellularLocation>
        <location evidence="1">Membrane</location>
        <topology evidence="1">Multi-pass membrane protein</topology>
    </subcellularLocation>
</comment>
<dbReference type="RefSeq" id="XP_045962199.1">
    <property type="nucleotide sequence ID" value="XM_046097645.1"/>
</dbReference>
<evidence type="ECO:0000256" key="6">
    <source>
        <dbReference type="ARBA" id="ARBA00023136"/>
    </source>
</evidence>
<feature type="transmembrane region" description="Helical" evidence="8">
    <location>
        <begin position="281"/>
        <end position="302"/>
    </location>
</feature>
<dbReference type="FunFam" id="1.20.1740.10:FF:000006">
    <property type="entry name" value="General amino acid permease"/>
    <property type="match status" value="1"/>
</dbReference>
<evidence type="ECO:0000313" key="11">
    <source>
        <dbReference type="Proteomes" id="UP000758603"/>
    </source>
</evidence>
<dbReference type="InterPro" id="IPR004841">
    <property type="entry name" value="AA-permease/SLC12A_dom"/>
</dbReference>
<dbReference type="PANTHER" id="PTHR43341:SF6">
    <property type="entry name" value="AMINO ACID TRANSPORTER (EUROFUNG)"/>
    <property type="match status" value="1"/>
</dbReference>
<feature type="transmembrane region" description="Helical" evidence="8">
    <location>
        <begin position="335"/>
        <end position="360"/>
    </location>
</feature>
<feature type="transmembrane region" description="Helical" evidence="8">
    <location>
        <begin position="487"/>
        <end position="506"/>
    </location>
</feature>
<dbReference type="GeneID" id="70126537"/>
<reference evidence="10" key="1">
    <citation type="journal article" date="2021" name="Nat. Commun.">
        <title>Genetic determinants of endophytism in the Arabidopsis root mycobiome.</title>
        <authorList>
            <person name="Mesny F."/>
            <person name="Miyauchi S."/>
            <person name="Thiergart T."/>
            <person name="Pickel B."/>
            <person name="Atanasova L."/>
            <person name="Karlsson M."/>
            <person name="Huettel B."/>
            <person name="Barry K.W."/>
            <person name="Haridas S."/>
            <person name="Chen C."/>
            <person name="Bauer D."/>
            <person name="Andreopoulos W."/>
            <person name="Pangilinan J."/>
            <person name="LaButti K."/>
            <person name="Riley R."/>
            <person name="Lipzen A."/>
            <person name="Clum A."/>
            <person name="Drula E."/>
            <person name="Henrissat B."/>
            <person name="Kohler A."/>
            <person name="Grigoriev I.V."/>
            <person name="Martin F.M."/>
            <person name="Hacquard S."/>
        </authorList>
    </citation>
    <scope>NUCLEOTIDE SEQUENCE</scope>
    <source>
        <strain evidence="10">MPI-SDFR-AT-0073</strain>
    </source>
</reference>
<evidence type="ECO:0000256" key="3">
    <source>
        <dbReference type="ARBA" id="ARBA00022692"/>
    </source>
</evidence>
<feature type="region of interest" description="Disordered" evidence="7">
    <location>
        <begin position="1"/>
        <end position="21"/>
    </location>
</feature>
<keyword evidence="6 8" id="KW-0472">Membrane</keyword>
<feature type="transmembrane region" description="Helical" evidence="8">
    <location>
        <begin position="159"/>
        <end position="181"/>
    </location>
</feature>
<evidence type="ECO:0000256" key="5">
    <source>
        <dbReference type="ARBA" id="ARBA00022989"/>
    </source>
</evidence>
<feature type="transmembrane region" description="Helical" evidence="8">
    <location>
        <begin position="131"/>
        <end position="153"/>
    </location>
</feature>
<keyword evidence="11" id="KW-1185">Reference proteome</keyword>
<evidence type="ECO:0000259" key="9">
    <source>
        <dbReference type="Pfam" id="PF00324"/>
    </source>
</evidence>
<dbReference type="GO" id="GO:0016020">
    <property type="term" value="C:membrane"/>
    <property type="evidence" value="ECO:0007669"/>
    <property type="project" value="UniProtKB-SubCell"/>
</dbReference>
<feature type="transmembrane region" description="Helical" evidence="8">
    <location>
        <begin position="380"/>
        <end position="399"/>
    </location>
</feature>
<dbReference type="AlphaFoldDB" id="A0A9P9A2H6"/>
<dbReference type="PIRSF" id="PIRSF006060">
    <property type="entry name" value="AA_transporter"/>
    <property type="match status" value="1"/>
</dbReference>